<dbReference type="NCBIfam" id="TIGR02464">
    <property type="entry name" value="ribofla_fusion"/>
    <property type="match status" value="1"/>
</dbReference>
<dbReference type="InterPro" id="IPR037238">
    <property type="entry name" value="YbiA-like_sf"/>
</dbReference>
<feature type="domain" description="NADAR" evidence="3">
    <location>
        <begin position="43"/>
        <end position="206"/>
    </location>
</feature>
<dbReference type="EMBL" id="MWWV01000025">
    <property type="protein sequence ID" value="OZG55351.1"/>
    <property type="molecule type" value="Genomic_DNA"/>
</dbReference>
<gene>
    <name evidence="4" type="ORF">BTIS_2243</name>
</gene>
<evidence type="ECO:0000313" key="4">
    <source>
        <dbReference type="EMBL" id="OZG55351.1"/>
    </source>
</evidence>
<proteinExistence type="predicted"/>
<comment type="caution">
    <text evidence="4">The sequence shown here is derived from an EMBL/GenBank/DDBJ whole genome shotgun (WGS) entry which is preliminary data.</text>
</comment>
<dbReference type="AlphaFoldDB" id="A0A261F884"/>
<comment type="catalytic activity">
    <reaction evidence="2">
        <text>2,5-diamino-6-hydroxy-4-(5-phosphoribosylamino)-pyrimidine + H2O = 2,5,6-triamino-4-hydroxypyrimidine + D-ribose 5-phosphate</text>
        <dbReference type="Rhea" id="RHEA:23436"/>
        <dbReference type="ChEBI" id="CHEBI:15377"/>
        <dbReference type="ChEBI" id="CHEBI:58614"/>
        <dbReference type="ChEBI" id="CHEBI:78346"/>
        <dbReference type="ChEBI" id="CHEBI:137796"/>
    </reaction>
</comment>
<dbReference type="SUPFAM" id="SSF143990">
    <property type="entry name" value="YbiA-like"/>
    <property type="match status" value="1"/>
</dbReference>
<protein>
    <recommendedName>
        <fullName evidence="3">NADAR domain-containing protein</fullName>
    </recommendedName>
</protein>
<dbReference type="InterPro" id="IPR045425">
    <property type="entry name" value="DUF6508"/>
</dbReference>
<evidence type="ECO:0000256" key="2">
    <source>
        <dbReference type="ARBA" id="ARBA00000751"/>
    </source>
</evidence>
<dbReference type="Gene3D" id="1.10.357.40">
    <property type="entry name" value="YbiA-like"/>
    <property type="match status" value="1"/>
</dbReference>
<reference evidence="4 5" key="1">
    <citation type="journal article" date="2017" name="BMC Genomics">
        <title>Comparative genomic and phylogenomic analyses of the Bifidobacteriaceae family.</title>
        <authorList>
            <person name="Lugli G.A."/>
            <person name="Milani C."/>
            <person name="Turroni F."/>
            <person name="Duranti S."/>
            <person name="Mancabelli L."/>
            <person name="Mangifesta M."/>
            <person name="Ferrario C."/>
            <person name="Modesto M."/>
            <person name="Mattarelli P."/>
            <person name="Jiri K."/>
            <person name="van Sinderen D."/>
            <person name="Ventura M."/>
        </authorList>
    </citation>
    <scope>NUCLEOTIDE SEQUENCE [LARGE SCALE GENOMIC DNA]</scope>
    <source>
        <strain evidence="4 5">DSM 100201</strain>
    </source>
</reference>
<dbReference type="CDD" id="cd15457">
    <property type="entry name" value="NADAR"/>
    <property type="match status" value="1"/>
</dbReference>
<evidence type="ECO:0000259" key="3">
    <source>
        <dbReference type="Pfam" id="PF08719"/>
    </source>
</evidence>
<organism evidence="4 5">
    <name type="scientific">Bifidobacterium tissieri</name>
    <dbReference type="NCBI Taxonomy" id="1630162"/>
    <lineage>
        <taxon>Bacteria</taxon>
        <taxon>Bacillati</taxon>
        <taxon>Actinomycetota</taxon>
        <taxon>Actinomycetes</taxon>
        <taxon>Bifidobacteriales</taxon>
        <taxon>Bifidobacteriaceae</taxon>
        <taxon>Bifidobacterium</taxon>
    </lineage>
</organism>
<evidence type="ECO:0000256" key="1">
    <source>
        <dbReference type="ARBA" id="ARBA00000022"/>
    </source>
</evidence>
<dbReference type="Pfam" id="PF20118">
    <property type="entry name" value="DUF6508"/>
    <property type="match status" value="1"/>
</dbReference>
<keyword evidence="5" id="KW-1185">Reference proteome</keyword>
<dbReference type="InterPro" id="IPR012816">
    <property type="entry name" value="NADAR"/>
</dbReference>
<dbReference type="Proteomes" id="UP000216444">
    <property type="component" value="Unassembled WGS sequence"/>
</dbReference>
<dbReference type="Pfam" id="PF08719">
    <property type="entry name" value="NADAR"/>
    <property type="match status" value="1"/>
</dbReference>
<name>A0A261F884_9BIFI</name>
<sequence>MVEPIWTVNETQAWRDAAMGRNDCDRLDSEEWDGPVRQYFGFWNGDDWASNFHPAPFVVDWGDTDGSATKLQFECSEQWFIFRKAWRFHDQTAMDAVMQPGLEPRQYKAIGRGVKGFDVVVWDRESSGYMFEALMFKFTQNPELAKQLTDTGDQVLVECSPFDTIWGAGLGKQTKDGRADDRWKDSCNWRGKNKLGFLLMDVRDILNAGATPFDFQYRPFIELIPQLDRPANKLYKWIYPEFHQEGVIPLSWCDYGPAVDQWWDLIYETPGWEDFHAVLEDSGIDPWKTLESGNYAQLNAKQVQALMTWLTRRERSDEGTIGESLENGWLLNLLKRLRGIGGDVEQDR</sequence>
<comment type="catalytic activity">
    <reaction evidence="1">
        <text>5-amino-6-(5-phospho-D-ribosylamino)uracil + H2O = 5,6-diaminouracil + D-ribose 5-phosphate</text>
        <dbReference type="Rhea" id="RHEA:55020"/>
        <dbReference type="ChEBI" id="CHEBI:15377"/>
        <dbReference type="ChEBI" id="CHEBI:46252"/>
        <dbReference type="ChEBI" id="CHEBI:58453"/>
        <dbReference type="ChEBI" id="CHEBI:78346"/>
    </reaction>
</comment>
<evidence type="ECO:0000313" key="5">
    <source>
        <dbReference type="Proteomes" id="UP000216444"/>
    </source>
</evidence>
<accession>A0A261F884</accession>